<feature type="transmembrane region" description="Helical" evidence="1">
    <location>
        <begin position="125"/>
        <end position="142"/>
    </location>
</feature>
<dbReference type="EMBL" id="LAZR01030515">
    <property type="protein sequence ID" value="KKL56378.1"/>
    <property type="molecule type" value="Genomic_DNA"/>
</dbReference>
<keyword evidence="1" id="KW-0472">Membrane</keyword>
<reference evidence="2" key="1">
    <citation type="journal article" date="2015" name="Nature">
        <title>Complex archaea that bridge the gap between prokaryotes and eukaryotes.</title>
        <authorList>
            <person name="Spang A."/>
            <person name="Saw J.H."/>
            <person name="Jorgensen S.L."/>
            <person name="Zaremba-Niedzwiedzka K."/>
            <person name="Martijn J."/>
            <person name="Lind A.E."/>
            <person name="van Eijk R."/>
            <person name="Schleper C."/>
            <person name="Guy L."/>
            <person name="Ettema T.J."/>
        </authorList>
    </citation>
    <scope>NUCLEOTIDE SEQUENCE</scope>
</reference>
<name>A0A0F9D3Q5_9ZZZZ</name>
<feature type="non-terminal residue" evidence="2">
    <location>
        <position position="336"/>
    </location>
</feature>
<feature type="transmembrane region" description="Helical" evidence="1">
    <location>
        <begin position="46"/>
        <end position="64"/>
    </location>
</feature>
<keyword evidence="1" id="KW-0812">Transmembrane</keyword>
<feature type="transmembrane region" description="Helical" evidence="1">
    <location>
        <begin position="97"/>
        <end position="118"/>
    </location>
</feature>
<dbReference type="PANTHER" id="PTHR37422:SF13">
    <property type="entry name" value="LIPOPOLYSACCHARIDE BIOSYNTHESIS PROTEIN PA4999-RELATED"/>
    <property type="match status" value="1"/>
</dbReference>
<feature type="transmembrane region" description="Helical" evidence="1">
    <location>
        <begin position="176"/>
        <end position="205"/>
    </location>
</feature>
<accession>A0A0F9D3Q5</accession>
<evidence type="ECO:0000256" key="1">
    <source>
        <dbReference type="SAM" id="Phobius"/>
    </source>
</evidence>
<keyword evidence="1" id="KW-1133">Transmembrane helix</keyword>
<proteinExistence type="predicted"/>
<protein>
    <submittedName>
        <fullName evidence="2">Uncharacterized protein</fullName>
    </submittedName>
</protein>
<dbReference type="InterPro" id="IPR051533">
    <property type="entry name" value="WaaL-like"/>
</dbReference>
<feature type="transmembrane region" description="Helical" evidence="1">
    <location>
        <begin position="71"/>
        <end position="91"/>
    </location>
</feature>
<feature type="transmembrane region" description="Helical" evidence="1">
    <location>
        <begin position="148"/>
        <end position="164"/>
    </location>
</feature>
<evidence type="ECO:0000313" key="2">
    <source>
        <dbReference type="EMBL" id="KKL56378.1"/>
    </source>
</evidence>
<comment type="caution">
    <text evidence="2">The sequence shown here is derived from an EMBL/GenBank/DDBJ whole genome shotgun (WGS) entry which is preliminary data.</text>
</comment>
<feature type="transmembrane region" description="Helical" evidence="1">
    <location>
        <begin position="274"/>
        <end position="297"/>
    </location>
</feature>
<organism evidence="2">
    <name type="scientific">marine sediment metagenome</name>
    <dbReference type="NCBI Taxonomy" id="412755"/>
    <lineage>
        <taxon>unclassified sequences</taxon>
        <taxon>metagenomes</taxon>
        <taxon>ecological metagenomes</taxon>
    </lineage>
</organism>
<gene>
    <name evidence="2" type="ORF">LCGC14_2245990</name>
</gene>
<dbReference type="PANTHER" id="PTHR37422">
    <property type="entry name" value="TEICHURONIC ACID BIOSYNTHESIS PROTEIN TUAE"/>
    <property type="match status" value="1"/>
</dbReference>
<feature type="transmembrane region" description="Helical" evidence="1">
    <location>
        <begin position="304"/>
        <end position="322"/>
    </location>
</feature>
<dbReference type="AlphaFoldDB" id="A0A0F9D3Q5"/>
<sequence length="336" mass="36065">MVGLLALALATVYVPGLIAGGMPKWLVVYAAAGCAILCSRRLALDWVSLAGLAVLGWAGLSLAWSSDPASGALQLHKIGVLAVLFCAARAWGRDWPLPTLAVVSAAVILALVPVVPIAGFGNENFLTDYLLMLMPFLAVFMWQHKTRIWAWFPLAAVAVYLVAFNDSRAEYPVIGAVLIAGLLLIHQRAVALIVVLSGIGFLLLWPEIFRESLFARLELGSATAAMWWDSPLWGQGLGAFGFEYPRFGETWRVFTDHSTFIGLNEFAGAGHNEILQLMAEIGLVGLVLTMLFLFLCLRHAQPSPALWCIGILGVLSLIGFPLQTPATAMLGAVALG</sequence>